<dbReference type="SUPFAM" id="SSF54616">
    <property type="entry name" value="DNA-binding domain of Mlu1-box binding protein MBP1"/>
    <property type="match status" value="1"/>
</dbReference>
<sequence>MALGTSRSANMSSGLLLQDPLPSPTAEPAPNGGTRFRPYASPDHHVTKARYITSNDPRGYIPVYEYPLNGQWIMLDMDDGYVLWTGIWKALGNSKADIVKIIDSQPDLAAQLRRVRGGYLKIQGTWMPYEIALRLARRVAWPIRHDLVPLFGPNFPETCLSPDSPGYGQISKPGTGKRRARRNPPAEMPLNLASASGANWSVAFGDPTPLNVSSGSLSSRSTLVMSHTFAAQPGRHIDTTFSTHHQQLASAYGQGQSDSPVMLHVPYVDRAHAVVSPTSSTSTSSSFFQSGASRRYSPPLDTGSSGLRYSPYPSPLSSTTSRFSATSAHSSGGADSSISISPTSSRPLGETIKLPPIQPPNRRTSGDGAGGAFHLPPISSMDNLREAQCGEPMAVLRRLQSSDGDDLVHAENRATSTQRRHSLAVPDAMHAYKP</sequence>
<evidence type="ECO:0000256" key="1">
    <source>
        <dbReference type="SAM" id="MobiDB-lite"/>
    </source>
</evidence>
<feature type="compositionally biased region" description="Polar residues" evidence="1">
    <location>
        <begin position="1"/>
        <end position="15"/>
    </location>
</feature>
<feature type="region of interest" description="Disordered" evidence="1">
    <location>
        <begin position="1"/>
        <end position="41"/>
    </location>
</feature>
<evidence type="ECO:0000313" key="4">
    <source>
        <dbReference type="Proteomes" id="UP000256964"/>
    </source>
</evidence>
<evidence type="ECO:0000259" key="2">
    <source>
        <dbReference type="PROSITE" id="PS51299"/>
    </source>
</evidence>
<dbReference type="AlphaFoldDB" id="A0A371D136"/>
<dbReference type="GO" id="GO:0030907">
    <property type="term" value="C:MBF transcription complex"/>
    <property type="evidence" value="ECO:0007669"/>
    <property type="project" value="TreeGrafter"/>
</dbReference>
<keyword evidence="4" id="KW-1185">Reference proteome</keyword>
<gene>
    <name evidence="3" type="ORF">OH76DRAFT_893175</name>
</gene>
<dbReference type="PANTHER" id="PTHR43828">
    <property type="entry name" value="ASPARAGINASE"/>
    <property type="match status" value="1"/>
</dbReference>
<dbReference type="GO" id="GO:0000981">
    <property type="term" value="F:DNA-binding transcription factor activity, RNA polymerase II-specific"/>
    <property type="evidence" value="ECO:0007669"/>
    <property type="project" value="UniProtKB-ARBA"/>
</dbReference>
<accession>A0A371D136</accession>
<dbReference type="Proteomes" id="UP000256964">
    <property type="component" value="Unassembled WGS sequence"/>
</dbReference>
<protein>
    <recommendedName>
        <fullName evidence="2">HTH APSES-type domain-containing protein</fullName>
    </recommendedName>
</protein>
<evidence type="ECO:0000313" key="3">
    <source>
        <dbReference type="EMBL" id="RDX46260.1"/>
    </source>
</evidence>
<dbReference type="PANTHER" id="PTHR43828:SF5">
    <property type="entry name" value="TRANSCRIPTIONAL REPRESSOR XBP1"/>
    <property type="match status" value="1"/>
</dbReference>
<dbReference type="InterPro" id="IPR036887">
    <property type="entry name" value="HTH_APSES_sf"/>
</dbReference>
<dbReference type="Gene3D" id="3.10.260.10">
    <property type="entry name" value="Transcription regulator HTH, APSES-type DNA-binding domain"/>
    <property type="match status" value="1"/>
</dbReference>
<name>A0A371D136_9APHY</name>
<dbReference type="OrthoDB" id="5562739at2759"/>
<feature type="compositionally biased region" description="Low complexity" evidence="1">
    <location>
        <begin position="276"/>
        <end position="286"/>
    </location>
</feature>
<dbReference type="PROSITE" id="PS51299">
    <property type="entry name" value="HTH_APSES"/>
    <property type="match status" value="1"/>
</dbReference>
<feature type="region of interest" description="Disordered" evidence="1">
    <location>
        <begin position="275"/>
        <end position="373"/>
    </location>
</feature>
<feature type="region of interest" description="Disordered" evidence="1">
    <location>
        <begin position="400"/>
        <end position="434"/>
    </location>
</feature>
<feature type="compositionally biased region" description="Low complexity" evidence="1">
    <location>
        <begin position="303"/>
        <end position="345"/>
    </location>
</feature>
<dbReference type="GO" id="GO:0003677">
    <property type="term" value="F:DNA binding"/>
    <property type="evidence" value="ECO:0007669"/>
    <property type="project" value="InterPro"/>
</dbReference>
<proteinExistence type="predicted"/>
<feature type="domain" description="HTH APSES-type" evidence="2">
    <location>
        <begin position="50"/>
        <end position="162"/>
    </location>
</feature>
<dbReference type="InterPro" id="IPR003163">
    <property type="entry name" value="Tscrpt_reg_HTH_APSES-type"/>
</dbReference>
<feature type="region of interest" description="Disordered" evidence="1">
    <location>
        <begin position="162"/>
        <end position="191"/>
    </location>
</feature>
<organism evidence="3 4">
    <name type="scientific">Lentinus brumalis</name>
    <dbReference type="NCBI Taxonomy" id="2498619"/>
    <lineage>
        <taxon>Eukaryota</taxon>
        <taxon>Fungi</taxon>
        <taxon>Dikarya</taxon>
        <taxon>Basidiomycota</taxon>
        <taxon>Agaricomycotina</taxon>
        <taxon>Agaricomycetes</taxon>
        <taxon>Polyporales</taxon>
        <taxon>Polyporaceae</taxon>
        <taxon>Lentinus</taxon>
    </lineage>
</organism>
<reference evidence="3 4" key="1">
    <citation type="journal article" date="2018" name="Biotechnol. Biofuels">
        <title>Integrative visual omics of the white-rot fungus Polyporus brumalis exposes the biotechnological potential of its oxidative enzymes for delignifying raw plant biomass.</title>
        <authorList>
            <person name="Miyauchi S."/>
            <person name="Rancon A."/>
            <person name="Drula E."/>
            <person name="Hage H."/>
            <person name="Chaduli D."/>
            <person name="Favel A."/>
            <person name="Grisel S."/>
            <person name="Henrissat B."/>
            <person name="Herpoel-Gimbert I."/>
            <person name="Ruiz-Duenas F.J."/>
            <person name="Chevret D."/>
            <person name="Hainaut M."/>
            <person name="Lin J."/>
            <person name="Wang M."/>
            <person name="Pangilinan J."/>
            <person name="Lipzen A."/>
            <person name="Lesage-Meessen L."/>
            <person name="Navarro D."/>
            <person name="Riley R."/>
            <person name="Grigoriev I.V."/>
            <person name="Zhou S."/>
            <person name="Raouche S."/>
            <person name="Rosso M.N."/>
        </authorList>
    </citation>
    <scope>NUCLEOTIDE SEQUENCE [LARGE SCALE GENOMIC DNA]</scope>
    <source>
        <strain evidence="3 4">BRFM 1820</strain>
    </source>
</reference>
<dbReference type="InterPro" id="IPR051642">
    <property type="entry name" value="SWI6-like"/>
</dbReference>
<dbReference type="STRING" id="139420.A0A371D136"/>
<dbReference type="GO" id="GO:0033309">
    <property type="term" value="C:SBF transcription complex"/>
    <property type="evidence" value="ECO:0007669"/>
    <property type="project" value="TreeGrafter"/>
</dbReference>
<dbReference type="EMBL" id="KZ857429">
    <property type="protein sequence ID" value="RDX46260.1"/>
    <property type="molecule type" value="Genomic_DNA"/>
</dbReference>